<dbReference type="Proteomes" id="UP001152795">
    <property type="component" value="Unassembled WGS sequence"/>
</dbReference>
<gene>
    <name evidence="1" type="ORF">PACLA_8A025599</name>
</gene>
<comment type="caution">
    <text evidence="1">The sequence shown here is derived from an EMBL/GenBank/DDBJ whole genome shotgun (WGS) entry which is preliminary data.</text>
</comment>
<dbReference type="AlphaFoldDB" id="A0A7D9IRH5"/>
<evidence type="ECO:0000313" key="1">
    <source>
        <dbReference type="EMBL" id="CAB4011506.1"/>
    </source>
</evidence>
<evidence type="ECO:0000313" key="2">
    <source>
        <dbReference type="Proteomes" id="UP001152795"/>
    </source>
</evidence>
<dbReference type="EMBL" id="CACRXK020007172">
    <property type="protein sequence ID" value="CAB4011506.1"/>
    <property type="molecule type" value="Genomic_DNA"/>
</dbReference>
<sequence length="79" mass="9117">MAECCVLNSSDGYANKSFDCDLDEILCYIKNENCFAYDRKRVGWLDSWLSPGGKYKKFTSSNSDLIFTWNYELGTLSFK</sequence>
<accession>A0A7D9IRH5</accession>
<name>A0A7D9IRH5_PARCT</name>
<feature type="non-terminal residue" evidence="1">
    <location>
        <position position="79"/>
    </location>
</feature>
<protein>
    <submittedName>
        <fullName evidence="1">Uncharacterized protein</fullName>
    </submittedName>
</protein>
<proteinExistence type="predicted"/>
<reference evidence="1" key="1">
    <citation type="submission" date="2020-04" db="EMBL/GenBank/DDBJ databases">
        <authorList>
            <person name="Alioto T."/>
            <person name="Alioto T."/>
            <person name="Gomez Garrido J."/>
        </authorList>
    </citation>
    <scope>NUCLEOTIDE SEQUENCE</scope>
    <source>
        <strain evidence="1">A484AB</strain>
    </source>
</reference>
<organism evidence="1 2">
    <name type="scientific">Paramuricea clavata</name>
    <name type="common">Red gorgonian</name>
    <name type="synonym">Violescent sea-whip</name>
    <dbReference type="NCBI Taxonomy" id="317549"/>
    <lineage>
        <taxon>Eukaryota</taxon>
        <taxon>Metazoa</taxon>
        <taxon>Cnidaria</taxon>
        <taxon>Anthozoa</taxon>
        <taxon>Octocorallia</taxon>
        <taxon>Malacalcyonacea</taxon>
        <taxon>Plexauridae</taxon>
        <taxon>Paramuricea</taxon>
    </lineage>
</organism>
<keyword evidence="2" id="KW-1185">Reference proteome</keyword>